<keyword evidence="1 5" id="KW-0489">Methyltransferase</keyword>
<proteinExistence type="predicted"/>
<organism evidence="5">
    <name type="scientific">uncultured delta proteobacterium</name>
    <dbReference type="NCBI Taxonomy" id="34034"/>
    <lineage>
        <taxon>Bacteria</taxon>
        <taxon>Deltaproteobacteria</taxon>
        <taxon>environmental samples</taxon>
    </lineage>
</organism>
<evidence type="ECO:0000256" key="3">
    <source>
        <dbReference type="ARBA" id="ARBA00022691"/>
    </source>
</evidence>
<dbReference type="Pfam" id="PF13649">
    <property type="entry name" value="Methyltransf_25"/>
    <property type="match status" value="1"/>
</dbReference>
<dbReference type="PANTHER" id="PTHR43464">
    <property type="entry name" value="METHYLTRANSFERASE"/>
    <property type="match status" value="1"/>
</dbReference>
<evidence type="ECO:0000256" key="1">
    <source>
        <dbReference type="ARBA" id="ARBA00022603"/>
    </source>
</evidence>
<dbReference type="AlphaFoldDB" id="H5SLL7"/>
<dbReference type="CDD" id="cd02440">
    <property type="entry name" value="AdoMet_MTases"/>
    <property type="match status" value="1"/>
</dbReference>
<reference evidence="5" key="1">
    <citation type="journal article" date="2005" name="Environ. Microbiol.">
        <title>Genetic and functional properties of uncultivated thermophilic crenarchaeotes from a subsurface gold mine as revealed by analysis of genome fragments.</title>
        <authorList>
            <person name="Nunoura T."/>
            <person name="Hirayama H."/>
            <person name="Takami H."/>
            <person name="Oida H."/>
            <person name="Nishi S."/>
            <person name="Shimamura S."/>
            <person name="Suzuki Y."/>
            <person name="Inagaki F."/>
            <person name="Takai K."/>
            <person name="Nealson K.H."/>
            <person name="Horikoshi K."/>
        </authorList>
    </citation>
    <scope>NUCLEOTIDE SEQUENCE</scope>
</reference>
<accession>H5SLL7</accession>
<keyword evidence="3" id="KW-0949">S-adenosyl-L-methionine</keyword>
<evidence type="ECO:0000313" key="5">
    <source>
        <dbReference type="EMBL" id="BAL57053.1"/>
    </source>
</evidence>
<dbReference type="InterPro" id="IPR041698">
    <property type="entry name" value="Methyltransf_25"/>
</dbReference>
<dbReference type="PROSITE" id="PS51585">
    <property type="entry name" value="SAM_MT_TPMT"/>
    <property type="match status" value="1"/>
</dbReference>
<feature type="non-terminal residue" evidence="5">
    <location>
        <position position="196"/>
    </location>
</feature>
<gene>
    <name evidence="5" type="ORF">HGMM_F46H12C01</name>
</gene>
<name>H5SLL7_9DELT</name>
<dbReference type="InterPro" id="IPR008854">
    <property type="entry name" value="TPMT"/>
</dbReference>
<evidence type="ECO:0000259" key="4">
    <source>
        <dbReference type="Pfam" id="PF13649"/>
    </source>
</evidence>
<evidence type="ECO:0000256" key="2">
    <source>
        <dbReference type="ARBA" id="ARBA00022679"/>
    </source>
</evidence>
<keyword evidence="2 5" id="KW-0808">Transferase</keyword>
<protein>
    <submittedName>
        <fullName evidence="5">Methyltransferase type 11</fullName>
    </submittedName>
</protein>
<dbReference type="PANTHER" id="PTHR43464:SF19">
    <property type="entry name" value="UBIQUINONE BIOSYNTHESIS O-METHYLTRANSFERASE, MITOCHONDRIAL"/>
    <property type="match status" value="1"/>
</dbReference>
<sequence>MSCIRETTKVDIVFTMNRFDDAYAQGTPPWDIGRPQGAIVRAMDAGFIGSPVLDAGCGTGENAIFLASRGLEVWGVDIAAAAIARAEEKARARGCKVTFRVGDALDLAALGRTFQTVIDSGVFHIFDDHDRARYVASLAAVVRPGGTYVMLVFSDREPADWGGPRRIREDEIRSAFQQGWTTESLVPERFETNFHP</sequence>
<dbReference type="InterPro" id="IPR029063">
    <property type="entry name" value="SAM-dependent_MTases_sf"/>
</dbReference>
<dbReference type="SUPFAM" id="SSF53335">
    <property type="entry name" value="S-adenosyl-L-methionine-dependent methyltransferases"/>
    <property type="match status" value="1"/>
</dbReference>
<dbReference type="Gene3D" id="3.40.50.150">
    <property type="entry name" value="Vaccinia Virus protein VP39"/>
    <property type="match status" value="1"/>
</dbReference>
<feature type="domain" description="Methyltransferase" evidence="4">
    <location>
        <begin position="52"/>
        <end position="146"/>
    </location>
</feature>
<reference evidence="5" key="2">
    <citation type="journal article" date="2012" name="PLoS ONE">
        <title>A Deeply Branching Thermophilic Bacterium with an Ancient Acetyl-CoA Pathway Dominates a Subsurface Ecosystem.</title>
        <authorList>
            <person name="Takami H."/>
            <person name="Noguchi H."/>
            <person name="Takaki Y."/>
            <person name="Uchiyama I."/>
            <person name="Toyoda A."/>
            <person name="Nishi S."/>
            <person name="Chee G.-J."/>
            <person name="Arai W."/>
            <person name="Nunoura T."/>
            <person name="Itoh T."/>
            <person name="Hattori M."/>
            <person name="Takai K."/>
        </authorList>
    </citation>
    <scope>NUCLEOTIDE SEQUENCE</scope>
</reference>
<dbReference type="GO" id="GO:0008757">
    <property type="term" value="F:S-adenosylmethionine-dependent methyltransferase activity"/>
    <property type="evidence" value="ECO:0007669"/>
    <property type="project" value="InterPro"/>
</dbReference>
<dbReference type="GO" id="GO:0032259">
    <property type="term" value="P:methylation"/>
    <property type="evidence" value="ECO:0007669"/>
    <property type="project" value="UniProtKB-KW"/>
</dbReference>
<dbReference type="EMBL" id="AP011765">
    <property type="protein sequence ID" value="BAL57053.1"/>
    <property type="molecule type" value="Genomic_DNA"/>
</dbReference>